<dbReference type="PANTHER" id="PTHR35201:SF4">
    <property type="entry name" value="BETA-PINACENE SYNTHASE-RELATED"/>
    <property type="match status" value="1"/>
</dbReference>
<dbReference type="Pfam" id="PF19086">
    <property type="entry name" value="Terpene_syn_C_2"/>
    <property type="match status" value="1"/>
</dbReference>
<dbReference type="Gene3D" id="1.10.600.10">
    <property type="entry name" value="Farnesyl Diphosphate Synthase"/>
    <property type="match status" value="1"/>
</dbReference>
<dbReference type="EMBL" id="JBHSZO010000017">
    <property type="protein sequence ID" value="MFC7219049.1"/>
    <property type="molecule type" value="Genomic_DNA"/>
</dbReference>
<comment type="cofactor">
    <cofactor evidence="2">
        <name>Mg(2+)</name>
        <dbReference type="ChEBI" id="CHEBI:18420"/>
    </cofactor>
</comment>
<reference evidence="4" key="1">
    <citation type="journal article" date="2019" name="Int. J. Syst. Evol. Microbiol.">
        <title>The Global Catalogue of Microorganisms (GCM) 10K type strain sequencing project: providing services to taxonomists for standard genome sequencing and annotation.</title>
        <authorList>
            <consortium name="The Broad Institute Genomics Platform"/>
            <consortium name="The Broad Institute Genome Sequencing Center for Infectious Disease"/>
            <person name="Wu L."/>
            <person name="Ma J."/>
        </authorList>
    </citation>
    <scope>NUCLEOTIDE SEQUENCE [LARGE SCALE GENOMIC DNA]</scope>
    <source>
        <strain evidence="4">CGMCC 1.13681</strain>
    </source>
</reference>
<dbReference type="InterPro" id="IPR008949">
    <property type="entry name" value="Isoprenoid_synthase_dom_sf"/>
</dbReference>
<dbReference type="SFLD" id="SFLDG01020">
    <property type="entry name" value="Terpene_Cyclase_Like_2"/>
    <property type="match status" value="1"/>
</dbReference>
<keyword evidence="2" id="KW-0460">Magnesium</keyword>
<organism evidence="3 4">
    <name type="scientific">Streptomyces polyrhachis</name>
    <dbReference type="NCBI Taxonomy" id="1282885"/>
    <lineage>
        <taxon>Bacteria</taxon>
        <taxon>Bacillati</taxon>
        <taxon>Actinomycetota</taxon>
        <taxon>Actinomycetes</taxon>
        <taxon>Kitasatosporales</taxon>
        <taxon>Streptomycetaceae</taxon>
        <taxon>Streptomyces</taxon>
    </lineage>
</organism>
<dbReference type="SUPFAM" id="SSF48576">
    <property type="entry name" value="Terpenoid synthases"/>
    <property type="match status" value="1"/>
</dbReference>
<keyword evidence="4" id="KW-1185">Reference proteome</keyword>
<protein>
    <recommendedName>
        <fullName evidence="2">Terpene synthase</fullName>
        <ecNumber evidence="2">4.2.3.-</ecNumber>
    </recommendedName>
</protein>
<dbReference type="Proteomes" id="UP001596413">
    <property type="component" value="Unassembled WGS sequence"/>
</dbReference>
<keyword evidence="1 2" id="KW-0456">Lyase</keyword>
<proteinExistence type="inferred from homology"/>
<keyword evidence="2" id="KW-0479">Metal-binding</keyword>
<comment type="caution">
    <text evidence="3">The sequence shown here is derived from an EMBL/GenBank/DDBJ whole genome shotgun (WGS) entry which is preliminary data.</text>
</comment>
<dbReference type="RefSeq" id="WP_386414560.1">
    <property type="nucleotide sequence ID" value="NZ_JBHSZO010000017.1"/>
</dbReference>
<dbReference type="PANTHER" id="PTHR35201">
    <property type="entry name" value="TERPENE SYNTHASE"/>
    <property type="match status" value="1"/>
</dbReference>
<evidence type="ECO:0000313" key="3">
    <source>
        <dbReference type="EMBL" id="MFC7219049.1"/>
    </source>
</evidence>
<dbReference type="InterPro" id="IPR034686">
    <property type="entry name" value="Terpene_cyclase-like_2"/>
</dbReference>
<evidence type="ECO:0000256" key="2">
    <source>
        <dbReference type="RuleBase" id="RU366034"/>
    </source>
</evidence>
<gene>
    <name evidence="3" type="ORF">ACFQLX_12865</name>
</gene>
<name>A0ABW2GG48_9ACTN</name>
<evidence type="ECO:0000313" key="4">
    <source>
        <dbReference type="Proteomes" id="UP001596413"/>
    </source>
</evidence>
<accession>A0ABW2GG48</accession>
<comment type="similarity">
    <text evidence="2">Belongs to the terpene synthase family.</text>
</comment>
<sequence length="310" mass="35241">MLTWAMRFDLVRTSAAAEHFRQAGFGQFAATVYPRAVYLELVAQWQLFNWIVDDRLDEGYEGLTPEGRTELARRLLAQLRVDLDAPEPWGPLAAAIRDLWQRTAPLMSPRWRSRFIANFRDWLTFSLRQHHNSHDAALPVPELVTFLRRRRMNSGCLMSFDLIEPANGVEVAPEIAESEAYREIRAAANDVVSWTNDLYSIRKEIARGDHEHLAAILLLRDPASGWTQALAQAATMVDLVTGDFLAACEDLRSMKPLIDSEAAWSGVEASLEDLSLWIAGSLSWHRWSPRYRDVEEATTPIPSYIEAHLK</sequence>
<evidence type="ECO:0000256" key="1">
    <source>
        <dbReference type="ARBA" id="ARBA00023239"/>
    </source>
</evidence>
<dbReference type="SFLD" id="SFLDS00005">
    <property type="entry name" value="Isoprenoid_Synthase_Type_I"/>
    <property type="match status" value="1"/>
</dbReference>
<dbReference type="EC" id="4.2.3.-" evidence="2"/>